<evidence type="ECO:0000256" key="1">
    <source>
        <dbReference type="SAM" id="Phobius"/>
    </source>
</evidence>
<evidence type="ECO:0008006" key="4">
    <source>
        <dbReference type="Google" id="ProtNLM"/>
    </source>
</evidence>
<keyword evidence="1" id="KW-0472">Membrane</keyword>
<proteinExistence type="predicted"/>
<comment type="caution">
    <text evidence="2">The sequence shown here is derived from an EMBL/GenBank/DDBJ whole genome shotgun (WGS) entry which is preliminary data.</text>
</comment>
<dbReference type="EMBL" id="JAHRIN010036828">
    <property type="protein sequence ID" value="MEQ2204581.1"/>
    <property type="molecule type" value="Genomic_DNA"/>
</dbReference>
<keyword evidence="1" id="KW-0812">Transmembrane</keyword>
<feature type="transmembrane region" description="Helical" evidence="1">
    <location>
        <begin position="16"/>
        <end position="40"/>
    </location>
</feature>
<gene>
    <name evidence="2" type="ORF">XENOCAPTIV_015537</name>
</gene>
<dbReference type="Proteomes" id="UP001434883">
    <property type="component" value="Unassembled WGS sequence"/>
</dbReference>
<keyword evidence="3" id="KW-1185">Reference proteome</keyword>
<sequence>MSYLPQVSQIEDVQKMGLFACLFSVFIIVMLCWFILSMFLSKLIRSDRAVSTSEQLRQVTIKVTLRKPQWQQGLTSVTRCPTEVMTVGFRMQMCTFVSTHLGG</sequence>
<organism evidence="2 3">
    <name type="scientific">Xenoophorus captivus</name>
    <dbReference type="NCBI Taxonomy" id="1517983"/>
    <lineage>
        <taxon>Eukaryota</taxon>
        <taxon>Metazoa</taxon>
        <taxon>Chordata</taxon>
        <taxon>Craniata</taxon>
        <taxon>Vertebrata</taxon>
        <taxon>Euteleostomi</taxon>
        <taxon>Actinopterygii</taxon>
        <taxon>Neopterygii</taxon>
        <taxon>Teleostei</taxon>
        <taxon>Neoteleostei</taxon>
        <taxon>Acanthomorphata</taxon>
        <taxon>Ovalentaria</taxon>
        <taxon>Atherinomorphae</taxon>
        <taxon>Cyprinodontiformes</taxon>
        <taxon>Goodeidae</taxon>
        <taxon>Xenoophorus</taxon>
    </lineage>
</organism>
<evidence type="ECO:0000313" key="2">
    <source>
        <dbReference type="EMBL" id="MEQ2204581.1"/>
    </source>
</evidence>
<accession>A0ABV0R963</accession>
<reference evidence="2 3" key="1">
    <citation type="submission" date="2021-06" db="EMBL/GenBank/DDBJ databases">
        <authorList>
            <person name="Palmer J.M."/>
        </authorList>
    </citation>
    <scope>NUCLEOTIDE SEQUENCE [LARGE SCALE GENOMIC DNA]</scope>
    <source>
        <strain evidence="2 3">XC_2019</strain>
        <tissue evidence="2">Muscle</tissue>
    </source>
</reference>
<name>A0ABV0R963_9TELE</name>
<keyword evidence="1" id="KW-1133">Transmembrane helix</keyword>
<evidence type="ECO:0000313" key="3">
    <source>
        <dbReference type="Proteomes" id="UP001434883"/>
    </source>
</evidence>
<protein>
    <recommendedName>
        <fullName evidence="4">ATP synthase F0 subunit 8</fullName>
    </recommendedName>
</protein>